<evidence type="ECO:0000259" key="8">
    <source>
        <dbReference type="PROSITE" id="PS50287"/>
    </source>
</evidence>
<dbReference type="FunFam" id="3.10.250.10:FF:000009">
    <property type="entry name" value="WC1"/>
    <property type="match status" value="1"/>
</dbReference>
<dbReference type="PROSITE" id="PS50287">
    <property type="entry name" value="SRCR_2"/>
    <property type="match status" value="2"/>
</dbReference>
<feature type="non-terminal residue" evidence="9">
    <location>
        <position position="158"/>
    </location>
</feature>
<dbReference type="Pfam" id="PF00530">
    <property type="entry name" value="SRCR"/>
    <property type="match status" value="2"/>
</dbReference>
<proteinExistence type="predicted"/>
<feature type="domain" description="SRCR" evidence="8">
    <location>
        <begin position="114"/>
        <end position="158"/>
    </location>
</feature>
<dbReference type="AlphaFoldDB" id="A0A7L3X5V3"/>
<protein>
    <submittedName>
        <fullName evidence="9">WC11 protein</fullName>
    </submittedName>
</protein>
<name>A0A7L3X5V3_9GRUI</name>
<comment type="subcellular location">
    <subcellularLocation>
        <location evidence="1">Secreted</location>
    </subcellularLocation>
</comment>
<dbReference type="InterPro" id="IPR001190">
    <property type="entry name" value="SRCR"/>
</dbReference>
<feature type="non-terminal residue" evidence="9">
    <location>
        <position position="1"/>
    </location>
</feature>
<organism evidence="9 10">
    <name type="scientific">Atlantisia rogersi</name>
    <name type="common">Inaccessible Island rail</name>
    <dbReference type="NCBI Taxonomy" id="2478892"/>
    <lineage>
        <taxon>Eukaryota</taxon>
        <taxon>Metazoa</taxon>
        <taxon>Chordata</taxon>
        <taxon>Craniata</taxon>
        <taxon>Vertebrata</taxon>
        <taxon>Euteleostomi</taxon>
        <taxon>Archelosauria</taxon>
        <taxon>Archosauria</taxon>
        <taxon>Dinosauria</taxon>
        <taxon>Saurischia</taxon>
        <taxon>Theropoda</taxon>
        <taxon>Coelurosauria</taxon>
        <taxon>Aves</taxon>
        <taxon>Neognathae</taxon>
        <taxon>Neoaves</taxon>
        <taxon>Gruiformes</taxon>
        <taxon>Rallidae</taxon>
        <taxon>Atlantisia</taxon>
    </lineage>
</organism>
<feature type="domain" description="SRCR" evidence="8">
    <location>
        <begin position="1"/>
        <end position="91"/>
    </location>
</feature>
<dbReference type="SMART" id="SM00202">
    <property type="entry name" value="SR"/>
    <property type="match status" value="1"/>
</dbReference>
<sequence length="158" mass="16868">RCAGRVEVKQQGQWETVCDDDWDIKDAAVVCKQLGCGDAFKAHNKAYFGAGSGPIWKYGFECDGTESALSDCEKRSQARCFHDEDAGVTCSDMLRTLPEGSGSSQGSLLAPGFVRLVGGDSPCSGRVEIRDGNQWKTVCDSDFGPKAADVVCGELQCG</sequence>
<evidence type="ECO:0000256" key="3">
    <source>
        <dbReference type="ARBA" id="ARBA00022729"/>
    </source>
</evidence>
<dbReference type="Gene3D" id="3.10.250.10">
    <property type="entry name" value="SRCR-like domain"/>
    <property type="match status" value="2"/>
</dbReference>
<comment type="caution">
    <text evidence="7">Lacks conserved residue(s) required for the propagation of feature annotation.</text>
</comment>
<feature type="disulfide bond" evidence="7">
    <location>
        <begin position="62"/>
        <end position="72"/>
    </location>
</feature>
<keyword evidence="2" id="KW-0964">Secreted</keyword>
<dbReference type="SUPFAM" id="SSF56487">
    <property type="entry name" value="SRCR-like"/>
    <property type="match status" value="2"/>
</dbReference>
<keyword evidence="4" id="KW-0677">Repeat</keyword>
<dbReference type="OrthoDB" id="536948at2759"/>
<evidence type="ECO:0000256" key="2">
    <source>
        <dbReference type="ARBA" id="ARBA00022525"/>
    </source>
</evidence>
<evidence type="ECO:0000256" key="6">
    <source>
        <dbReference type="ARBA" id="ARBA00023180"/>
    </source>
</evidence>
<dbReference type="PRINTS" id="PR00258">
    <property type="entry name" value="SPERACTRCPTR"/>
</dbReference>
<evidence type="ECO:0000256" key="5">
    <source>
        <dbReference type="ARBA" id="ARBA00023157"/>
    </source>
</evidence>
<evidence type="ECO:0000313" key="10">
    <source>
        <dbReference type="Proteomes" id="UP000518911"/>
    </source>
</evidence>
<dbReference type="PANTHER" id="PTHR48071">
    <property type="entry name" value="SRCR DOMAIN-CONTAINING PROTEIN"/>
    <property type="match status" value="1"/>
</dbReference>
<keyword evidence="5 7" id="KW-1015">Disulfide bond</keyword>
<keyword evidence="10" id="KW-1185">Reference proteome</keyword>
<evidence type="ECO:0000256" key="1">
    <source>
        <dbReference type="ARBA" id="ARBA00004613"/>
    </source>
</evidence>
<dbReference type="EMBL" id="VZUJ01144651">
    <property type="protein sequence ID" value="NXV83019.1"/>
    <property type="molecule type" value="Genomic_DNA"/>
</dbReference>
<dbReference type="Proteomes" id="UP000518911">
    <property type="component" value="Unassembled WGS sequence"/>
</dbReference>
<keyword evidence="3" id="KW-0732">Signal</keyword>
<dbReference type="GO" id="GO:0016020">
    <property type="term" value="C:membrane"/>
    <property type="evidence" value="ECO:0007669"/>
    <property type="project" value="InterPro"/>
</dbReference>
<keyword evidence="6" id="KW-0325">Glycoprotein</keyword>
<dbReference type="InterPro" id="IPR036772">
    <property type="entry name" value="SRCR-like_dom_sf"/>
</dbReference>
<evidence type="ECO:0000313" key="9">
    <source>
        <dbReference type="EMBL" id="NXV83019.1"/>
    </source>
</evidence>
<gene>
    <name evidence="9" type="primary">Wc11_11</name>
    <name evidence="9" type="ORF">ATLROG_R02430</name>
</gene>
<dbReference type="PANTHER" id="PTHR48071:SF15">
    <property type="entry name" value="SRCR DOMAIN-CONTAINING PROTEIN"/>
    <property type="match status" value="1"/>
</dbReference>
<evidence type="ECO:0000256" key="4">
    <source>
        <dbReference type="ARBA" id="ARBA00022737"/>
    </source>
</evidence>
<accession>A0A7L3X5V3</accession>
<reference evidence="9 10" key="1">
    <citation type="submission" date="2019-09" db="EMBL/GenBank/DDBJ databases">
        <title>Bird 10,000 Genomes (B10K) Project - Family phase.</title>
        <authorList>
            <person name="Zhang G."/>
        </authorList>
    </citation>
    <scope>NUCLEOTIDE SEQUENCE [LARGE SCALE GENOMIC DNA]</scope>
    <source>
        <strain evidence="9">OUT-0055</strain>
        <tissue evidence="9">Blood</tissue>
    </source>
</reference>
<evidence type="ECO:0000256" key="7">
    <source>
        <dbReference type="PROSITE-ProRule" id="PRU00196"/>
    </source>
</evidence>
<comment type="caution">
    <text evidence="9">The sequence shown here is derived from an EMBL/GenBank/DDBJ whole genome shotgun (WGS) entry which is preliminary data.</text>
</comment>